<protein>
    <recommendedName>
        <fullName evidence="10">Protein TonB</fullName>
    </recommendedName>
</protein>
<dbReference type="Gene3D" id="3.30.1150.10">
    <property type="match status" value="1"/>
</dbReference>
<gene>
    <name evidence="13" type="ORF">CWI84_04165</name>
</gene>
<name>A0A432ZSH5_9GAMM</name>
<evidence type="ECO:0000313" key="13">
    <source>
        <dbReference type="EMBL" id="RUO80786.1"/>
    </source>
</evidence>
<dbReference type="InterPro" id="IPR003538">
    <property type="entry name" value="TonB"/>
</dbReference>
<feature type="compositionally biased region" description="Basic and acidic residues" evidence="11">
    <location>
        <begin position="49"/>
        <end position="70"/>
    </location>
</feature>
<dbReference type="PROSITE" id="PS52015">
    <property type="entry name" value="TONB_CTD"/>
    <property type="match status" value="1"/>
</dbReference>
<evidence type="ECO:0000256" key="3">
    <source>
        <dbReference type="ARBA" id="ARBA00022448"/>
    </source>
</evidence>
<evidence type="ECO:0000259" key="12">
    <source>
        <dbReference type="PROSITE" id="PS52015"/>
    </source>
</evidence>
<dbReference type="InterPro" id="IPR051045">
    <property type="entry name" value="TonB-dependent_transducer"/>
</dbReference>
<evidence type="ECO:0000256" key="11">
    <source>
        <dbReference type="SAM" id="MobiDB-lite"/>
    </source>
</evidence>
<dbReference type="OrthoDB" id="1628901at2"/>
<keyword evidence="3 10" id="KW-0813">Transport</keyword>
<keyword evidence="14" id="KW-1185">Reference proteome</keyword>
<dbReference type="GO" id="GO:0055085">
    <property type="term" value="P:transmembrane transport"/>
    <property type="evidence" value="ECO:0007669"/>
    <property type="project" value="InterPro"/>
</dbReference>
<keyword evidence="5 10" id="KW-0997">Cell inner membrane</keyword>
<keyword evidence="7 10" id="KW-0653">Protein transport</keyword>
<feature type="region of interest" description="Disordered" evidence="11">
    <location>
        <begin position="49"/>
        <end position="86"/>
    </location>
</feature>
<evidence type="ECO:0000256" key="7">
    <source>
        <dbReference type="ARBA" id="ARBA00022927"/>
    </source>
</evidence>
<evidence type="ECO:0000256" key="1">
    <source>
        <dbReference type="ARBA" id="ARBA00004383"/>
    </source>
</evidence>
<dbReference type="PANTHER" id="PTHR33446">
    <property type="entry name" value="PROTEIN TONB-RELATED"/>
    <property type="match status" value="1"/>
</dbReference>
<dbReference type="InterPro" id="IPR037682">
    <property type="entry name" value="TonB_C"/>
</dbReference>
<organism evidence="13 14">
    <name type="scientific">Idiomarina tyrosinivorans</name>
    <dbReference type="NCBI Taxonomy" id="1445662"/>
    <lineage>
        <taxon>Bacteria</taxon>
        <taxon>Pseudomonadati</taxon>
        <taxon>Pseudomonadota</taxon>
        <taxon>Gammaproteobacteria</taxon>
        <taxon>Alteromonadales</taxon>
        <taxon>Idiomarinaceae</taxon>
        <taxon>Idiomarina</taxon>
    </lineage>
</organism>
<dbReference type="NCBIfam" id="TIGR01352">
    <property type="entry name" value="tonB_Cterm"/>
    <property type="match status" value="1"/>
</dbReference>
<comment type="subcellular location">
    <subcellularLocation>
        <location evidence="1 10">Cell inner membrane</location>
        <topology evidence="1 10">Single-pass membrane protein</topology>
        <orientation evidence="1 10">Periplasmic side</orientation>
    </subcellularLocation>
</comment>
<dbReference type="Proteomes" id="UP000287996">
    <property type="component" value="Unassembled WGS sequence"/>
</dbReference>
<dbReference type="GO" id="GO:0005886">
    <property type="term" value="C:plasma membrane"/>
    <property type="evidence" value="ECO:0007669"/>
    <property type="project" value="UniProtKB-SubCell"/>
</dbReference>
<dbReference type="PRINTS" id="PR01374">
    <property type="entry name" value="TONBPROTEIN"/>
</dbReference>
<keyword evidence="4 10" id="KW-1003">Cell membrane</keyword>
<sequence>MMRFFYALLAAAAMTIGLYYLMQSLITGGEGAFSEPPRGSVLDFVRVKQQEQVQQKERKPERPPEPKEPPPEMPQPQMSESVDDSASAAMDFSADISSAADLGNGLSLQSSDGEYLPIVKVQAMYPRRALQRGIEGYVLVEFTVTPQGSVTNPHVVKAEPEGIFEQAAMDAVLKFKYKPRVVNGEPVAVEGVQNRITFEMSG</sequence>
<dbReference type="SUPFAM" id="SSF74653">
    <property type="entry name" value="TolA/TonB C-terminal domain"/>
    <property type="match status" value="1"/>
</dbReference>
<dbReference type="GO" id="GO:0030288">
    <property type="term" value="C:outer membrane-bounded periplasmic space"/>
    <property type="evidence" value="ECO:0007669"/>
    <property type="project" value="InterPro"/>
</dbReference>
<evidence type="ECO:0000256" key="5">
    <source>
        <dbReference type="ARBA" id="ARBA00022519"/>
    </source>
</evidence>
<proteinExistence type="inferred from homology"/>
<comment type="caution">
    <text evidence="13">The sequence shown here is derived from an EMBL/GenBank/DDBJ whole genome shotgun (WGS) entry which is preliminary data.</text>
</comment>
<keyword evidence="10" id="KW-0735">Signal-anchor</keyword>
<evidence type="ECO:0000256" key="8">
    <source>
        <dbReference type="ARBA" id="ARBA00022989"/>
    </source>
</evidence>
<evidence type="ECO:0000256" key="2">
    <source>
        <dbReference type="ARBA" id="ARBA00006555"/>
    </source>
</evidence>
<evidence type="ECO:0000256" key="4">
    <source>
        <dbReference type="ARBA" id="ARBA00022475"/>
    </source>
</evidence>
<evidence type="ECO:0000256" key="10">
    <source>
        <dbReference type="RuleBase" id="RU362123"/>
    </source>
</evidence>
<dbReference type="GO" id="GO:0015031">
    <property type="term" value="P:protein transport"/>
    <property type="evidence" value="ECO:0007669"/>
    <property type="project" value="UniProtKB-UniRule"/>
</dbReference>
<dbReference type="AlphaFoldDB" id="A0A432ZSH5"/>
<keyword evidence="9" id="KW-0472">Membrane</keyword>
<comment type="function">
    <text evidence="10">Interacts with outer membrane receptor proteins that carry out high-affinity binding and energy dependent uptake into the periplasmic space of specific substrates. It could act to transduce energy from the cytoplasmic membrane to specific energy-requiring processes in the outer membrane, resulting in the release into the periplasm of ligands bound by these outer membrane proteins.</text>
</comment>
<evidence type="ECO:0000313" key="14">
    <source>
        <dbReference type="Proteomes" id="UP000287996"/>
    </source>
</evidence>
<reference evidence="13 14" key="1">
    <citation type="journal article" date="2011" name="Front. Microbiol.">
        <title>Genomic signatures of strain selection and enhancement in Bacillus atrophaeus var. globigii, a historical biowarfare simulant.</title>
        <authorList>
            <person name="Gibbons H.S."/>
            <person name="Broomall S.M."/>
            <person name="McNew L.A."/>
            <person name="Daligault H."/>
            <person name="Chapman C."/>
            <person name="Bruce D."/>
            <person name="Karavis M."/>
            <person name="Krepps M."/>
            <person name="McGregor P.A."/>
            <person name="Hong C."/>
            <person name="Park K.H."/>
            <person name="Akmal A."/>
            <person name="Feldman A."/>
            <person name="Lin J.S."/>
            <person name="Chang W.E."/>
            <person name="Higgs B.W."/>
            <person name="Demirev P."/>
            <person name="Lindquist J."/>
            <person name="Liem A."/>
            <person name="Fochler E."/>
            <person name="Read T.D."/>
            <person name="Tapia R."/>
            <person name="Johnson S."/>
            <person name="Bishop-Lilly K.A."/>
            <person name="Detter C."/>
            <person name="Han C."/>
            <person name="Sozhamannan S."/>
            <person name="Rosenzweig C.N."/>
            <person name="Skowronski E.W."/>
        </authorList>
    </citation>
    <scope>NUCLEOTIDE SEQUENCE [LARGE SCALE GENOMIC DNA]</scope>
    <source>
        <strain evidence="13 14">CC-PW-9</strain>
    </source>
</reference>
<dbReference type="GO" id="GO:0031992">
    <property type="term" value="F:energy transducer activity"/>
    <property type="evidence" value="ECO:0007669"/>
    <property type="project" value="InterPro"/>
</dbReference>
<keyword evidence="8" id="KW-1133">Transmembrane helix</keyword>
<feature type="compositionally biased region" description="Low complexity" evidence="11">
    <location>
        <begin position="75"/>
        <end position="86"/>
    </location>
</feature>
<dbReference type="EMBL" id="PIQH01000003">
    <property type="protein sequence ID" value="RUO80786.1"/>
    <property type="molecule type" value="Genomic_DNA"/>
</dbReference>
<accession>A0A432ZSH5</accession>
<dbReference type="Pfam" id="PF03544">
    <property type="entry name" value="TonB_C"/>
    <property type="match status" value="1"/>
</dbReference>
<dbReference type="GO" id="GO:0015891">
    <property type="term" value="P:siderophore transport"/>
    <property type="evidence" value="ECO:0007669"/>
    <property type="project" value="InterPro"/>
</dbReference>
<feature type="domain" description="TonB C-terminal" evidence="12">
    <location>
        <begin position="110"/>
        <end position="202"/>
    </location>
</feature>
<evidence type="ECO:0000256" key="9">
    <source>
        <dbReference type="ARBA" id="ARBA00023136"/>
    </source>
</evidence>
<comment type="similarity">
    <text evidence="2 10">Belongs to the TonB family.</text>
</comment>
<evidence type="ECO:0000256" key="6">
    <source>
        <dbReference type="ARBA" id="ARBA00022692"/>
    </source>
</evidence>
<keyword evidence="6" id="KW-0812">Transmembrane</keyword>
<dbReference type="InterPro" id="IPR006260">
    <property type="entry name" value="TonB/TolA_C"/>
</dbReference>